<protein>
    <submittedName>
        <fullName evidence="2">Uncharacterized protein</fullName>
    </submittedName>
</protein>
<dbReference type="Proteomes" id="UP000321947">
    <property type="component" value="Unassembled WGS sequence"/>
</dbReference>
<evidence type="ECO:0000313" key="1">
    <source>
        <dbReference type="EMBL" id="KAA0064228.1"/>
    </source>
</evidence>
<evidence type="ECO:0000313" key="4">
    <source>
        <dbReference type="Proteomes" id="UP000321947"/>
    </source>
</evidence>
<name>A0A5D3D4Y1_CUCMM</name>
<dbReference type="Proteomes" id="UP000321393">
    <property type="component" value="Unassembled WGS sequence"/>
</dbReference>
<organism evidence="2 4">
    <name type="scientific">Cucumis melo var. makuwa</name>
    <name type="common">Oriental melon</name>
    <dbReference type="NCBI Taxonomy" id="1194695"/>
    <lineage>
        <taxon>Eukaryota</taxon>
        <taxon>Viridiplantae</taxon>
        <taxon>Streptophyta</taxon>
        <taxon>Embryophyta</taxon>
        <taxon>Tracheophyta</taxon>
        <taxon>Spermatophyta</taxon>
        <taxon>Magnoliopsida</taxon>
        <taxon>eudicotyledons</taxon>
        <taxon>Gunneridae</taxon>
        <taxon>Pentapetalae</taxon>
        <taxon>rosids</taxon>
        <taxon>fabids</taxon>
        <taxon>Cucurbitales</taxon>
        <taxon>Cucurbitaceae</taxon>
        <taxon>Benincaseae</taxon>
        <taxon>Cucumis</taxon>
    </lineage>
</organism>
<evidence type="ECO:0000313" key="3">
    <source>
        <dbReference type="Proteomes" id="UP000321393"/>
    </source>
</evidence>
<dbReference type="AlphaFoldDB" id="A0A5D3D4Y1"/>
<sequence length="85" mass="9588">MPKNKIPAYLAHDLDRLIRSYTSSNQYDFNPGIAYPVSGEDVRFEIKHVMPQMETADAVFVGGMLRSSYNQIKTMLSAMASKSQK</sequence>
<proteinExistence type="predicted"/>
<dbReference type="EMBL" id="SSTE01001908">
    <property type="protein sequence ID" value="KAA0064228.1"/>
    <property type="molecule type" value="Genomic_DNA"/>
</dbReference>
<dbReference type="EMBL" id="SSTD01007659">
    <property type="protein sequence ID" value="TYK18598.1"/>
    <property type="molecule type" value="Genomic_DNA"/>
</dbReference>
<evidence type="ECO:0000313" key="2">
    <source>
        <dbReference type="EMBL" id="TYK18598.1"/>
    </source>
</evidence>
<comment type="caution">
    <text evidence="2">The sequence shown here is derived from an EMBL/GenBank/DDBJ whole genome shotgun (WGS) entry which is preliminary data.</text>
</comment>
<reference evidence="3 4" key="1">
    <citation type="submission" date="2019-08" db="EMBL/GenBank/DDBJ databases">
        <title>Draft genome sequences of two oriental melons (Cucumis melo L. var makuwa).</title>
        <authorList>
            <person name="Kwon S.-Y."/>
        </authorList>
    </citation>
    <scope>NUCLEOTIDE SEQUENCE [LARGE SCALE GENOMIC DNA]</scope>
    <source>
        <strain evidence="4">cv. Chang Bougi</strain>
        <strain evidence="3">cv. SW 3</strain>
        <tissue evidence="2">Leaf</tissue>
    </source>
</reference>
<accession>A0A5D3D4Y1</accession>
<gene>
    <name evidence="2" type="ORF">E5676_scaffold119G001280</name>
    <name evidence="1" type="ORF">E6C27_scaffold548G001790</name>
</gene>